<dbReference type="InterPro" id="IPR029045">
    <property type="entry name" value="ClpP/crotonase-like_dom_sf"/>
</dbReference>
<dbReference type="EMBL" id="VAHF01000001">
    <property type="protein sequence ID" value="TXG72267.1"/>
    <property type="molecule type" value="Genomic_DNA"/>
</dbReference>
<reference evidence="3" key="1">
    <citation type="journal article" date="2019" name="Gigascience">
        <title>De novo genome assembly of the endangered Acer yangbiense, a plant species with extremely small populations endemic to Yunnan Province, China.</title>
        <authorList>
            <person name="Yang J."/>
            <person name="Wariss H.M."/>
            <person name="Tao L."/>
            <person name="Zhang R."/>
            <person name="Yun Q."/>
            <person name="Hollingsworth P."/>
            <person name="Dao Z."/>
            <person name="Luo G."/>
            <person name="Guo H."/>
            <person name="Ma Y."/>
            <person name="Sun W."/>
        </authorList>
    </citation>
    <scope>NUCLEOTIDE SEQUENCE [LARGE SCALE GENOMIC DNA]</scope>
    <source>
        <strain evidence="3">cv. Malutang</strain>
    </source>
</reference>
<dbReference type="PANTHER" id="PTHR11941">
    <property type="entry name" value="ENOYL-COA HYDRATASE-RELATED"/>
    <property type="match status" value="1"/>
</dbReference>
<comment type="caution">
    <text evidence="2">The sequence shown here is derived from an EMBL/GenBank/DDBJ whole genome shotgun (WGS) entry which is preliminary data.</text>
</comment>
<organism evidence="2 3">
    <name type="scientific">Acer yangbiense</name>
    <dbReference type="NCBI Taxonomy" id="1000413"/>
    <lineage>
        <taxon>Eukaryota</taxon>
        <taxon>Viridiplantae</taxon>
        <taxon>Streptophyta</taxon>
        <taxon>Embryophyta</taxon>
        <taxon>Tracheophyta</taxon>
        <taxon>Spermatophyta</taxon>
        <taxon>Magnoliopsida</taxon>
        <taxon>eudicotyledons</taxon>
        <taxon>Gunneridae</taxon>
        <taxon>Pentapetalae</taxon>
        <taxon>rosids</taxon>
        <taxon>malvids</taxon>
        <taxon>Sapindales</taxon>
        <taxon>Sapindaceae</taxon>
        <taxon>Hippocastanoideae</taxon>
        <taxon>Acereae</taxon>
        <taxon>Acer</taxon>
    </lineage>
</organism>
<proteinExistence type="predicted"/>
<name>A0A5C7IS93_9ROSI</name>
<gene>
    <name evidence="2" type="ORF">EZV62_000846</name>
</gene>
<evidence type="ECO:0000313" key="2">
    <source>
        <dbReference type="EMBL" id="TXG72267.1"/>
    </source>
</evidence>
<dbReference type="SUPFAM" id="SSF52096">
    <property type="entry name" value="ClpP/crotonase"/>
    <property type="match status" value="1"/>
</dbReference>
<keyword evidence="1" id="KW-0472">Membrane</keyword>
<dbReference type="GO" id="GO:0006635">
    <property type="term" value="P:fatty acid beta-oxidation"/>
    <property type="evidence" value="ECO:0007669"/>
    <property type="project" value="TreeGrafter"/>
</dbReference>
<evidence type="ECO:0000313" key="3">
    <source>
        <dbReference type="Proteomes" id="UP000323000"/>
    </source>
</evidence>
<dbReference type="CDD" id="cd06558">
    <property type="entry name" value="crotonase-like"/>
    <property type="match status" value="1"/>
</dbReference>
<dbReference type="PROSITE" id="PS51257">
    <property type="entry name" value="PROKAR_LIPOPROTEIN"/>
    <property type="match status" value="1"/>
</dbReference>
<sequence length="105" mass="11421">MLQVFKSIVAEFISLPMPTIAAVNGHAAAVGCALALCHDYVIMRRHRGVLYMSEVDMEFTFPYCFAALFRAKVGLAQALRDVMLRGAKIRGEEAVRMGIVDSGGA</sequence>
<dbReference type="InterPro" id="IPR001753">
    <property type="entry name" value="Enoyl-CoA_hydra/iso"/>
</dbReference>
<dbReference type="OrthoDB" id="1729460at2759"/>
<dbReference type="PANTHER" id="PTHR11941:SF75">
    <property type="entry name" value="ENOYL-COA HYDRATASE_ISOMERASE FAMILY PROTEIN"/>
    <property type="match status" value="1"/>
</dbReference>
<keyword evidence="3" id="KW-1185">Reference proteome</keyword>
<evidence type="ECO:0000256" key="1">
    <source>
        <dbReference type="SAM" id="Phobius"/>
    </source>
</evidence>
<dbReference type="AlphaFoldDB" id="A0A5C7IS93"/>
<accession>A0A5C7IS93</accession>
<keyword evidence="1" id="KW-0812">Transmembrane</keyword>
<dbReference type="Gene3D" id="3.90.226.10">
    <property type="entry name" value="2-enoyl-CoA Hydratase, Chain A, domain 1"/>
    <property type="match status" value="1"/>
</dbReference>
<keyword evidence="1" id="KW-1133">Transmembrane helix</keyword>
<feature type="transmembrane region" description="Helical" evidence="1">
    <location>
        <begin position="20"/>
        <end position="42"/>
    </location>
</feature>
<dbReference type="GO" id="GO:0005777">
    <property type="term" value="C:peroxisome"/>
    <property type="evidence" value="ECO:0007669"/>
    <property type="project" value="TreeGrafter"/>
</dbReference>
<protein>
    <submittedName>
        <fullName evidence="2">Uncharacterized protein</fullName>
    </submittedName>
</protein>
<dbReference type="Proteomes" id="UP000323000">
    <property type="component" value="Chromosome 1"/>
</dbReference>
<dbReference type="Pfam" id="PF00378">
    <property type="entry name" value="ECH_1"/>
    <property type="match status" value="1"/>
</dbReference>
<dbReference type="GO" id="GO:0004165">
    <property type="term" value="F:delta(3)-delta(2)-enoyl-CoA isomerase activity"/>
    <property type="evidence" value="ECO:0007669"/>
    <property type="project" value="TreeGrafter"/>
</dbReference>